<sequence>EYDLTEEKSIHQPFRLQNQYADEETGLHYNFFRYYEPNIGRFTQLDPIGLAGGENLYWFAPNTQTYVDLLGLWKYHGNWCGPDWTGGRKESYGKERDHNGYYASPISQLDSACKQHDICYAQCRETFRCDGDGKESCMEKCDDNLVLSSRAAANDAGSTPSERRLLEWAIGHHLGSENQIERDCPNYIDETLKNIKPTW</sequence>
<accession>A0ABU7QT60</accession>
<organism evidence="1 2">
    <name type="scientific">Avibacterium paragallinarum</name>
    <name type="common">Haemophilus gallinarum</name>
    <dbReference type="NCBI Taxonomy" id="728"/>
    <lineage>
        <taxon>Bacteria</taxon>
        <taxon>Pseudomonadati</taxon>
        <taxon>Pseudomonadota</taxon>
        <taxon>Gammaproteobacteria</taxon>
        <taxon>Pasteurellales</taxon>
        <taxon>Pasteurellaceae</taxon>
        <taxon>Avibacterium</taxon>
    </lineage>
</organism>
<feature type="non-terminal residue" evidence="1">
    <location>
        <position position="1"/>
    </location>
</feature>
<dbReference type="PRINTS" id="PR00394">
    <property type="entry name" value="RHSPROTEIN"/>
</dbReference>
<dbReference type="NCBIfam" id="TIGR03696">
    <property type="entry name" value="Rhs_assc_core"/>
    <property type="match status" value="1"/>
</dbReference>
<dbReference type="PANTHER" id="PTHR32305:SF15">
    <property type="entry name" value="PROTEIN RHSA-RELATED"/>
    <property type="match status" value="1"/>
</dbReference>
<dbReference type="Gene3D" id="1.20.90.10">
    <property type="entry name" value="Phospholipase A2 domain"/>
    <property type="match status" value="1"/>
</dbReference>
<evidence type="ECO:0008006" key="3">
    <source>
        <dbReference type="Google" id="ProtNLM"/>
    </source>
</evidence>
<dbReference type="SUPFAM" id="SSF48619">
    <property type="entry name" value="Phospholipase A2, PLA2"/>
    <property type="match status" value="1"/>
</dbReference>
<dbReference type="Proteomes" id="UP001352533">
    <property type="component" value="Unassembled WGS sequence"/>
</dbReference>
<dbReference type="InterPro" id="IPR022385">
    <property type="entry name" value="Rhs_assc_core"/>
</dbReference>
<dbReference type="RefSeq" id="WP_194752131.1">
    <property type="nucleotide sequence ID" value="NZ_JACEWB010000052.1"/>
</dbReference>
<dbReference type="Gene3D" id="2.180.10.10">
    <property type="entry name" value="RHS repeat-associated core"/>
    <property type="match status" value="1"/>
</dbReference>
<dbReference type="EMBL" id="JAMDKS010000052">
    <property type="protein sequence ID" value="MEE6113772.1"/>
    <property type="molecule type" value="Genomic_DNA"/>
</dbReference>
<proteinExistence type="predicted"/>
<evidence type="ECO:0000313" key="1">
    <source>
        <dbReference type="EMBL" id="MEE6113772.1"/>
    </source>
</evidence>
<reference evidence="1 2" key="1">
    <citation type="journal article" date="2022" name="Front. Microbiol.">
        <title>Commensal bacteria contribute to the growth of multidrug-resistant Avibacterium paragallinarum in chickens.</title>
        <authorList>
            <person name="Zhu J."/>
            <person name="Chen Y."/>
            <person name="Wu Y."/>
            <person name="Wang Y."/>
            <person name="Zhu K."/>
        </authorList>
    </citation>
    <scope>NUCLEOTIDE SEQUENCE [LARGE SCALE GENOMIC DNA]</scope>
    <source>
        <strain evidence="1 2">AV12</strain>
    </source>
</reference>
<comment type="caution">
    <text evidence="1">The sequence shown here is derived from an EMBL/GenBank/DDBJ whole genome shotgun (WGS) entry which is preliminary data.</text>
</comment>
<name>A0ABU7QT60_AVIPA</name>
<keyword evidence="2" id="KW-1185">Reference proteome</keyword>
<dbReference type="PANTHER" id="PTHR32305">
    <property type="match status" value="1"/>
</dbReference>
<dbReference type="InterPro" id="IPR036444">
    <property type="entry name" value="PLipase_A2_dom_sf"/>
</dbReference>
<evidence type="ECO:0000313" key="2">
    <source>
        <dbReference type="Proteomes" id="UP001352533"/>
    </source>
</evidence>
<gene>
    <name evidence="1" type="ORF">M5S25_11375</name>
</gene>
<dbReference type="InterPro" id="IPR050708">
    <property type="entry name" value="T6SS_VgrG/RHS"/>
</dbReference>
<protein>
    <recommendedName>
        <fullName evidence="3">RHS repeat-associated core domain-containing protein</fullName>
    </recommendedName>
</protein>